<feature type="domain" description="Glucose-methanol-choline oxidoreductase N-terminal" evidence="7">
    <location>
        <begin position="275"/>
        <end position="289"/>
    </location>
</feature>
<dbReference type="SUPFAM" id="SSF51905">
    <property type="entry name" value="FAD/NAD(P)-binding domain"/>
    <property type="match status" value="1"/>
</dbReference>
<feature type="binding site" evidence="6">
    <location>
        <position position="229"/>
    </location>
    <ligand>
        <name>FAD</name>
        <dbReference type="ChEBI" id="CHEBI:57692"/>
    </ligand>
</feature>
<evidence type="ECO:0000313" key="10">
    <source>
        <dbReference type="Proteomes" id="UP000663828"/>
    </source>
</evidence>
<dbReference type="InterPro" id="IPR000172">
    <property type="entry name" value="GMC_OxRdtase_N"/>
</dbReference>
<dbReference type="PANTHER" id="PTHR11552:SF147">
    <property type="entry name" value="CHOLINE DEHYDROGENASE, MITOCHONDRIAL"/>
    <property type="match status" value="1"/>
</dbReference>
<evidence type="ECO:0000256" key="1">
    <source>
        <dbReference type="ARBA" id="ARBA00001974"/>
    </source>
</evidence>
<organism evidence="8 11">
    <name type="scientific">Adineta ricciae</name>
    <name type="common">Rotifer</name>
    <dbReference type="NCBI Taxonomy" id="249248"/>
    <lineage>
        <taxon>Eukaryota</taxon>
        <taxon>Metazoa</taxon>
        <taxon>Spiralia</taxon>
        <taxon>Gnathifera</taxon>
        <taxon>Rotifera</taxon>
        <taxon>Eurotatoria</taxon>
        <taxon>Bdelloidea</taxon>
        <taxon>Adinetida</taxon>
        <taxon>Adinetidae</taxon>
        <taxon>Adineta</taxon>
    </lineage>
</organism>
<dbReference type="PROSITE" id="PS00624">
    <property type="entry name" value="GMC_OXRED_2"/>
    <property type="match status" value="1"/>
</dbReference>
<dbReference type="GO" id="GO:0016614">
    <property type="term" value="F:oxidoreductase activity, acting on CH-OH group of donors"/>
    <property type="evidence" value="ECO:0007669"/>
    <property type="project" value="InterPro"/>
</dbReference>
<evidence type="ECO:0000256" key="6">
    <source>
        <dbReference type="PIRSR" id="PIRSR000137-2"/>
    </source>
</evidence>
<evidence type="ECO:0000256" key="2">
    <source>
        <dbReference type="ARBA" id="ARBA00010790"/>
    </source>
</evidence>
<dbReference type="InterPro" id="IPR007867">
    <property type="entry name" value="GMC_OxRtase_C"/>
</dbReference>
<dbReference type="PIRSF" id="PIRSF000137">
    <property type="entry name" value="Alcohol_oxidase"/>
    <property type="match status" value="1"/>
</dbReference>
<feature type="active site" description="Proton donor" evidence="5">
    <location>
        <position position="530"/>
    </location>
</feature>
<dbReference type="OrthoDB" id="269227at2759"/>
<sequence length="596" mass="66327">MSHTDDNSALYDYIVIGGGTSGAVLARRLAEAKENYDVCLLEAGPSEEAVFDSQIPGRNFAMMKSKYDWGYDTIPQKGCGDRILIAPRGRLLGGSSAMNGTLVCRGAKADYDRIADLGNPGWNWNDMLPFFKISETFHPADWYQADMSVHGTNGPLHTEPYFGAPISEKVLQSFIDQGYEYKPDMFAQGEFEGVGHATRTIHDGKRTTSADFLHRSEKANLNIRTQIFVDRIILEQISNTEHQPSYKAIAVESHDDVTGESFIFKARKEIILSAGAYNSPMVLMHSGIGCKKHLDEVNIECKVNLPGVGNNLLDHPIVYTSYELCDPSLTFDQYVFHNADRLDYYIREWHEKKSNYLGKFPFGPFALTRIDKTIQDPVWEHAKSLCENNKQSIIDPSGQLPNQPHIEMWSTEQYFGALRPQHTEENPIYPKKDEAAFTLITLLCGALQRGTVRLASNRPTDKPVIDHAHLSNEIDLAVLTEGCRLAHEVLMNGSGTKDIICGPWPKSTSFPNDTAGWKEHVRANSGSCFHPGGTCKMAPADDPMGVVDHRLRVRHVKNLRIADVSILPLLNSGHTQAPAYAIGEKAAHMILQDANT</sequence>
<feature type="active site" description="Proton acceptor" evidence="5">
    <location>
        <position position="574"/>
    </location>
</feature>
<proteinExistence type="inferred from homology"/>
<dbReference type="GO" id="GO:0050660">
    <property type="term" value="F:flavin adenine dinucleotide binding"/>
    <property type="evidence" value="ECO:0007669"/>
    <property type="project" value="InterPro"/>
</dbReference>
<reference evidence="8" key="1">
    <citation type="submission" date="2021-02" db="EMBL/GenBank/DDBJ databases">
        <authorList>
            <person name="Nowell W R."/>
        </authorList>
    </citation>
    <scope>NUCLEOTIDE SEQUENCE</scope>
</reference>
<protein>
    <recommendedName>
        <fullName evidence="7">Glucose-methanol-choline oxidoreductase N-terminal domain-containing protein</fullName>
    </recommendedName>
</protein>
<dbReference type="InterPro" id="IPR012132">
    <property type="entry name" value="GMC_OxRdtase"/>
</dbReference>
<accession>A0A814P8G6</accession>
<dbReference type="InterPro" id="IPR036188">
    <property type="entry name" value="FAD/NAD-bd_sf"/>
</dbReference>
<keyword evidence="4 6" id="KW-0274">FAD</keyword>
<evidence type="ECO:0000259" key="7">
    <source>
        <dbReference type="PROSITE" id="PS00624"/>
    </source>
</evidence>
<evidence type="ECO:0000313" key="11">
    <source>
        <dbReference type="Proteomes" id="UP000663852"/>
    </source>
</evidence>
<keyword evidence="3" id="KW-0285">Flavoprotein</keyword>
<dbReference type="SUPFAM" id="SSF54373">
    <property type="entry name" value="FAD-linked reductases, C-terminal domain"/>
    <property type="match status" value="1"/>
</dbReference>
<comment type="caution">
    <text evidence="8">The sequence shown here is derived from an EMBL/GenBank/DDBJ whole genome shotgun (WGS) entry which is preliminary data.</text>
</comment>
<gene>
    <name evidence="8" type="ORF">EDS130_LOCUS20079</name>
    <name evidence="9" type="ORF">XAT740_LOCUS43781</name>
</gene>
<dbReference type="Gene3D" id="3.30.560.10">
    <property type="entry name" value="Glucose Oxidase, domain 3"/>
    <property type="match status" value="1"/>
</dbReference>
<dbReference type="Gene3D" id="3.50.50.60">
    <property type="entry name" value="FAD/NAD(P)-binding domain"/>
    <property type="match status" value="1"/>
</dbReference>
<feature type="binding site" evidence="6">
    <location>
        <begin position="20"/>
        <end position="21"/>
    </location>
    <ligand>
        <name>FAD</name>
        <dbReference type="ChEBI" id="CHEBI:57692"/>
    </ligand>
</feature>
<comment type="cofactor">
    <cofactor evidence="1 6">
        <name>FAD</name>
        <dbReference type="ChEBI" id="CHEBI:57692"/>
    </cofactor>
</comment>
<evidence type="ECO:0000256" key="5">
    <source>
        <dbReference type="PIRSR" id="PIRSR000137-1"/>
    </source>
</evidence>
<dbReference type="AlphaFoldDB" id="A0A814P8G6"/>
<evidence type="ECO:0000313" key="9">
    <source>
        <dbReference type="EMBL" id="CAF1562936.1"/>
    </source>
</evidence>
<evidence type="ECO:0000256" key="3">
    <source>
        <dbReference type="ARBA" id="ARBA00022630"/>
    </source>
</evidence>
<evidence type="ECO:0000256" key="4">
    <source>
        <dbReference type="ARBA" id="ARBA00022827"/>
    </source>
</evidence>
<evidence type="ECO:0000313" key="8">
    <source>
        <dbReference type="EMBL" id="CAF1102828.1"/>
    </source>
</evidence>
<name>A0A814P8G6_ADIRI</name>
<comment type="similarity">
    <text evidence="2">Belongs to the GMC oxidoreductase family.</text>
</comment>
<dbReference type="EMBL" id="CAJNOR010005449">
    <property type="protein sequence ID" value="CAF1562936.1"/>
    <property type="molecule type" value="Genomic_DNA"/>
</dbReference>
<dbReference type="PANTHER" id="PTHR11552">
    <property type="entry name" value="GLUCOSE-METHANOL-CHOLINE GMC OXIDOREDUCTASE"/>
    <property type="match status" value="1"/>
</dbReference>
<dbReference type="Pfam" id="PF00732">
    <property type="entry name" value="GMC_oxred_N"/>
    <property type="match status" value="1"/>
</dbReference>
<dbReference type="EMBL" id="CAJNOJ010000098">
    <property type="protein sequence ID" value="CAF1102828.1"/>
    <property type="molecule type" value="Genomic_DNA"/>
</dbReference>
<dbReference type="Proteomes" id="UP000663828">
    <property type="component" value="Unassembled WGS sequence"/>
</dbReference>
<keyword evidence="10" id="KW-1185">Reference proteome</keyword>
<dbReference type="Proteomes" id="UP000663852">
    <property type="component" value="Unassembled WGS sequence"/>
</dbReference>
<dbReference type="Pfam" id="PF05199">
    <property type="entry name" value="GMC_oxred_C"/>
    <property type="match status" value="1"/>
</dbReference>